<evidence type="ECO:0000259" key="1">
    <source>
        <dbReference type="Pfam" id="PF14130"/>
    </source>
</evidence>
<protein>
    <submittedName>
        <fullName evidence="2">DUF4297 domain-containing protein</fullName>
    </submittedName>
</protein>
<reference evidence="2" key="1">
    <citation type="submission" date="2021-06" db="EMBL/GenBank/DDBJ databases">
        <title>Bradyrhizobium sp. S2-20-1 Genome sequencing.</title>
        <authorList>
            <person name="Jin L."/>
        </authorList>
    </citation>
    <scope>NUCLEOTIDE SEQUENCE</scope>
    <source>
        <strain evidence="2">S2-20-1</strain>
    </source>
</reference>
<sequence>MNSPDTVLDKDDPGDDVALRFNYQHCYAAINAIRLVTDELNIAEVICENHEDILVKRPIGKFIGSQIKTRALKLPPFKSSDAQISSALTKFCVLDARFPGSFDAFDFTTNHGFWKEADSSNNLQWILDEVRERGGIKGLRNTNPVRQFVEKIATDAGLKSSEVAATLQKTSLRGHESDIASIRGHVRDALSECPGVNDLPYFIVVQIADTIIALTRDASMKTLKGPIADLYAPGTDLAKAIDDQQLSGKRISKAEVLAVINQFKKNSTSYQDLDLTNLITPSDVPSDLVRAVRKLARGGVETARVTNIEDLVRSFEALFLQWSRKYGVEEATRRYNNVLGVVQFETTEAQVFAAKAGEPYGSTMYADLVDRLHARLKQDAEQLYRCRPEHLLGAAGLLTQQCKTWWSSKFDVSEEAK</sequence>
<name>A0A975RLX3_9BRAD</name>
<evidence type="ECO:0000313" key="3">
    <source>
        <dbReference type="Proteomes" id="UP000680839"/>
    </source>
</evidence>
<dbReference type="Pfam" id="PF14130">
    <property type="entry name" value="Cap4_nuclease"/>
    <property type="match status" value="1"/>
</dbReference>
<gene>
    <name evidence="2" type="ORF">KMZ29_25640</name>
</gene>
<accession>A0A975RLX3</accession>
<proteinExistence type="predicted"/>
<dbReference type="InterPro" id="IPR025382">
    <property type="entry name" value="Cap4-like_endonuclease_dom"/>
</dbReference>
<dbReference type="GO" id="GO:0004518">
    <property type="term" value="F:nuclease activity"/>
    <property type="evidence" value="ECO:0007669"/>
    <property type="project" value="InterPro"/>
</dbReference>
<dbReference type="EMBL" id="CP076134">
    <property type="protein sequence ID" value="QWG13017.1"/>
    <property type="molecule type" value="Genomic_DNA"/>
</dbReference>
<feature type="domain" description="CD-NTase associated protein 4-like DNA endonuclease" evidence="1">
    <location>
        <begin position="12"/>
        <end position="213"/>
    </location>
</feature>
<evidence type="ECO:0000313" key="2">
    <source>
        <dbReference type="EMBL" id="QWG13017.1"/>
    </source>
</evidence>
<dbReference type="Proteomes" id="UP000680839">
    <property type="component" value="Chromosome"/>
</dbReference>
<dbReference type="RefSeq" id="WP_215621777.1">
    <property type="nucleotide sequence ID" value="NZ_CP076134.1"/>
</dbReference>
<dbReference type="AlphaFoldDB" id="A0A975RLX3"/>
<organism evidence="2 3">
    <name type="scientific">Bradyrhizobium sediminis</name>
    <dbReference type="NCBI Taxonomy" id="2840469"/>
    <lineage>
        <taxon>Bacteria</taxon>
        <taxon>Pseudomonadati</taxon>
        <taxon>Pseudomonadota</taxon>
        <taxon>Alphaproteobacteria</taxon>
        <taxon>Hyphomicrobiales</taxon>
        <taxon>Nitrobacteraceae</taxon>
        <taxon>Bradyrhizobium</taxon>
    </lineage>
</organism>